<feature type="compositionally biased region" description="Polar residues" evidence="1">
    <location>
        <begin position="119"/>
        <end position="136"/>
    </location>
</feature>
<name>A0A9P6ILD1_9FUNG</name>
<comment type="caution">
    <text evidence="2">The sequence shown here is derived from an EMBL/GenBank/DDBJ whole genome shotgun (WGS) entry which is preliminary data.</text>
</comment>
<proteinExistence type="predicted"/>
<evidence type="ECO:0000313" key="3">
    <source>
        <dbReference type="Proteomes" id="UP000749646"/>
    </source>
</evidence>
<dbReference type="Proteomes" id="UP000749646">
    <property type="component" value="Unassembled WGS sequence"/>
</dbReference>
<feature type="region of interest" description="Disordered" evidence="1">
    <location>
        <begin position="80"/>
        <end position="148"/>
    </location>
</feature>
<evidence type="ECO:0000313" key="2">
    <source>
        <dbReference type="EMBL" id="KAF9935762.1"/>
    </source>
</evidence>
<accession>A0A9P6ILD1</accession>
<dbReference type="EMBL" id="JAAAHW010009841">
    <property type="protein sequence ID" value="KAF9935762.1"/>
    <property type="molecule type" value="Genomic_DNA"/>
</dbReference>
<organism evidence="2 3">
    <name type="scientific">Modicella reniformis</name>
    <dbReference type="NCBI Taxonomy" id="1440133"/>
    <lineage>
        <taxon>Eukaryota</taxon>
        <taxon>Fungi</taxon>
        <taxon>Fungi incertae sedis</taxon>
        <taxon>Mucoromycota</taxon>
        <taxon>Mortierellomycotina</taxon>
        <taxon>Mortierellomycetes</taxon>
        <taxon>Mortierellales</taxon>
        <taxon>Mortierellaceae</taxon>
        <taxon>Modicella</taxon>
    </lineage>
</organism>
<keyword evidence="3" id="KW-1185">Reference proteome</keyword>
<gene>
    <name evidence="2" type="ORF">BGZ65_003055</name>
</gene>
<protein>
    <submittedName>
        <fullName evidence="2">Uncharacterized protein</fullName>
    </submittedName>
</protein>
<feature type="compositionally biased region" description="Basic and acidic residues" evidence="1">
    <location>
        <begin position="137"/>
        <end position="148"/>
    </location>
</feature>
<dbReference type="AlphaFoldDB" id="A0A9P6ILD1"/>
<evidence type="ECO:0000256" key="1">
    <source>
        <dbReference type="SAM" id="MobiDB-lite"/>
    </source>
</evidence>
<reference evidence="2" key="1">
    <citation type="journal article" date="2020" name="Fungal Divers.">
        <title>Resolving the Mortierellaceae phylogeny through synthesis of multi-gene phylogenetics and phylogenomics.</title>
        <authorList>
            <person name="Vandepol N."/>
            <person name="Liber J."/>
            <person name="Desiro A."/>
            <person name="Na H."/>
            <person name="Kennedy M."/>
            <person name="Barry K."/>
            <person name="Grigoriev I.V."/>
            <person name="Miller A.N."/>
            <person name="O'Donnell K."/>
            <person name="Stajich J.E."/>
            <person name="Bonito G."/>
        </authorList>
    </citation>
    <scope>NUCLEOTIDE SEQUENCE</scope>
    <source>
        <strain evidence="2">MES-2147</strain>
    </source>
</reference>
<sequence length="148" mass="16565">KRLKKLVLPDVLVDTDQAANNLRTLIGISSGLSLRVTTSPGSASWNIDHWKQTSNSGTMRHTIDCLECPLWLLNEPPSTLTACDKPYPSFKGRKETKKSLQRNHSPPKTVESDSELSCHDSNNPGDENAKSQIQMNNDRDEYSHDVYT</sequence>
<feature type="non-terminal residue" evidence="2">
    <location>
        <position position="1"/>
    </location>
</feature>